<dbReference type="Gene3D" id="1.25.40.10">
    <property type="entry name" value="Tetratricopeptide repeat domain"/>
    <property type="match status" value="1"/>
</dbReference>
<dbReference type="SUPFAM" id="SSF53335">
    <property type="entry name" value="S-adenosyl-L-methionine-dependent methyltransferases"/>
    <property type="match status" value="1"/>
</dbReference>
<dbReference type="AlphaFoldDB" id="A0A7W9BN77"/>
<evidence type="ECO:0008006" key="3">
    <source>
        <dbReference type="Google" id="ProtNLM"/>
    </source>
</evidence>
<proteinExistence type="predicted"/>
<organism evidence="1 2">
    <name type="scientific">Yoonia ponticola</name>
    <dbReference type="NCBI Taxonomy" id="1524255"/>
    <lineage>
        <taxon>Bacteria</taxon>
        <taxon>Pseudomonadati</taxon>
        <taxon>Pseudomonadota</taxon>
        <taxon>Alphaproteobacteria</taxon>
        <taxon>Rhodobacterales</taxon>
        <taxon>Paracoccaceae</taxon>
        <taxon>Yoonia</taxon>
    </lineage>
</organism>
<evidence type="ECO:0000313" key="2">
    <source>
        <dbReference type="Proteomes" id="UP000535415"/>
    </source>
</evidence>
<gene>
    <name evidence="1" type="ORF">FHS72_003264</name>
</gene>
<keyword evidence="2" id="KW-1185">Reference proteome</keyword>
<accession>A0A7W9BN77</accession>
<dbReference type="Gene3D" id="3.40.50.150">
    <property type="entry name" value="Vaccinia Virus protein VP39"/>
    <property type="match status" value="1"/>
</dbReference>
<reference evidence="1 2" key="1">
    <citation type="submission" date="2020-08" db="EMBL/GenBank/DDBJ databases">
        <title>Genomic Encyclopedia of Type Strains, Phase IV (KMG-IV): sequencing the most valuable type-strain genomes for metagenomic binning, comparative biology and taxonomic classification.</title>
        <authorList>
            <person name="Goeker M."/>
        </authorList>
    </citation>
    <scope>NUCLEOTIDE SEQUENCE [LARGE SCALE GENOMIC DNA]</scope>
    <source>
        <strain evidence="1 2">DSM 101064</strain>
    </source>
</reference>
<dbReference type="InterPro" id="IPR029063">
    <property type="entry name" value="SAM-dependent_MTases_sf"/>
</dbReference>
<dbReference type="SUPFAM" id="SSF48452">
    <property type="entry name" value="TPR-like"/>
    <property type="match status" value="1"/>
</dbReference>
<name>A0A7W9BN77_9RHOB</name>
<evidence type="ECO:0000313" key="1">
    <source>
        <dbReference type="EMBL" id="MBB5723619.1"/>
    </source>
</evidence>
<dbReference type="InterPro" id="IPR011990">
    <property type="entry name" value="TPR-like_helical_dom_sf"/>
</dbReference>
<dbReference type="Proteomes" id="UP000535415">
    <property type="component" value="Unassembled WGS sequence"/>
</dbReference>
<protein>
    <recommendedName>
        <fullName evidence="3">Tetratricopeptide repeat protein</fullName>
    </recommendedName>
</protein>
<sequence>MYDDLTTAAIHAGTDKFGLHDYTPNYNKLFQHLRDQPIRVLEIGVGGYADDDRGGQSLEVWRDYFPNAQITGIDIQKKTMDLGPRVEILQGSQVDADFLKELVAKRGPFDIIVDDGSHRNEHIVESFQLLFPTLVPGGIYVAEDVQTSFHPRFGGSLEMTAPNAVGHFGQIAQDLSAHDDIAAMERFHNMIAMHKTKDGAVRDVFTSPLFAPFTTNAPALTVVGPQPDLPFTTKPATDSSDLLILTADASTTPADIETHFDTLADNGVMVIQCDAPTADLSRYIQHRFTMVDHVEIVVHHPDAPIDDYAGQIYAVERYKTAFILHKSPNRYPSNFAYDATNPQAAAAIAHMGDVLKTSDQPGGLVQYASILSRYIDVAASAETINKLTALNANSREYYQMAGALARSEKRMDDACALFIAALEKFPHDPQFSVMLAAIYANQKKTELAETTLREAHAAYPRARNIVAALTRALENKGDISEAKALVESTINLFPQNMRPGRLEILLRLEQTLES</sequence>
<dbReference type="CDD" id="cd02440">
    <property type="entry name" value="AdoMet_MTases"/>
    <property type="match status" value="1"/>
</dbReference>
<dbReference type="Pfam" id="PF14559">
    <property type="entry name" value="TPR_19"/>
    <property type="match status" value="1"/>
</dbReference>
<dbReference type="EMBL" id="JACIJM010000012">
    <property type="protein sequence ID" value="MBB5723619.1"/>
    <property type="molecule type" value="Genomic_DNA"/>
</dbReference>
<comment type="caution">
    <text evidence="1">The sequence shown here is derived from an EMBL/GenBank/DDBJ whole genome shotgun (WGS) entry which is preliminary data.</text>
</comment>